<proteinExistence type="predicted"/>
<sequence length="100" mass="10910">MDKLQFTVPVRIKADPTAHVSEIYDVDDALTFLQNWETGRLGPVYQTAMSSCFAAKVNEVTAEQARNDFLNFAQVAGILAKDDAPSTVPEGENGLKPVPK</sequence>
<dbReference type="Gene3D" id="6.10.250.730">
    <property type="match status" value="1"/>
</dbReference>
<dbReference type="EMBL" id="JAAKZG010000004">
    <property type="protein sequence ID" value="NGN41523.1"/>
    <property type="molecule type" value="Genomic_DNA"/>
</dbReference>
<reference evidence="1 2" key="1">
    <citation type="submission" date="2020-02" db="EMBL/GenBank/DDBJ databases">
        <title>Genome sequence of the type strain CGMCC 1.15528 of Mesorhizobium zhangyense.</title>
        <authorList>
            <person name="Gao J."/>
            <person name="Sun J."/>
        </authorList>
    </citation>
    <scope>NUCLEOTIDE SEQUENCE [LARGE SCALE GENOMIC DNA]</scope>
    <source>
        <strain evidence="1 2">CGMCC 1.15528</strain>
    </source>
</reference>
<dbReference type="Proteomes" id="UP000481252">
    <property type="component" value="Unassembled WGS sequence"/>
</dbReference>
<gene>
    <name evidence="1" type="ORF">G6N74_10625</name>
</gene>
<dbReference type="InterPro" id="IPR010385">
    <property type="entry name" value="DUF982"/>
</dbReference>
<dbReference type="Pfam" id="PF06169">
    <property type="entry name" value="DUF982"/>
    <property type="match status" value="1"/>
</dbReference>
<accession>A0A7C9V782</accession>
<organism evidence="1 2">
    <name type="scientific">Mesorhizobium zhangyense</name>
    <dbReference type="NCBI Taxonomy" id="1776730"/>
    <lineage>
        <taxon>Bacteria</taxon>
        <taxon>Pseudomonadati</taxon>
        <taxon>Pseudomonadota</taxon>
        <taxon>Alphaproteobacteria</taxon>
        <taxon>Hyphomicrobiales</taxon>
        <taxon>Phyllobacteriaceae</taxon>
        <taxon>Mesorhizobium</taxon>
    </lineage>
</organism>
<protein>
    <submittedName>
        <fullName evidence="1">DUF982 domain-containing protein</fullName>
    </submittedName>
</protein>
<dbReference type="RefSeq" id="WP_165117070.1">
    <property type="nucleotide sequence ID" value="NZ_JAAKZG010000004.1"/>
</dbReference>
<dbReference type="AlphaFoldDB" id="A0A7C9V782"/>
<name>A0A7C9V782_9HYPH</name>
<comment type="caution">
    <text evidence="1">The sequence shown here is derived from an EMBL/GenBank/DDBJ whole genome shotgun (WGS) entry which is preliminary data.</text>
</comment>
<evidence type="ECO:0000313" key="1">
    <source>
        <dbReference type="EMBL" id="NGN41523.1"/>
    </source>
</evidence>
<keyword evidence="2" id="KW-1185">Reference proteome</keyword>
<evidence type="ECO:0000313" key="2">
    <source>
        <dbReference type="Proteomes" id="UP000481252"/>
    </source>
</evidence>